<dbReference type="Gene3D" id="2.60.98.50">
    <property type="match status" value="1"/>
</dbReference>
<dbReference type="PROSITE" id="PS51257">
    <property type="entry name" value="PROKAR_LIPOPROTEIN"/>
    <property type="match status" value="1"/>
</dbReference>
<sequence length="201" mass="22824">MRTIVLLFAVMMTSLTQGCQQVDVYTQFQKVCSQENERQCEVFTEVAMDLSSTHREGCTRLEKNGTVLRDIRIRLLDIQQECTKETITYTQEVQTRVWSSKRCPSMGSCTGGKCKDVNRTTLLPELSNSNQFVGNTYCTESCGAIGCGCGWFSSACMFYRIYAFPTSSEEVEVFQCLDYSARHNDRTPPYFQGSEKTKKFG</sequence>
<organism evidence="3 4">
    <name type="scientific">Caenorhabditis japonica</name>
    <dbReference type="NCBI Taxonomy" id="281687"/>
    <lineage>
        <taxon>Eukaryota</taxon>
        <taxon>Metazoa</taxon>
        <taxon>Ecdysozoa</taxon>
        <taxon>Nematoda</taxon>
        <taxon>Chromadorea</taxon>
        <taxon>Rhabditida</taxon>
        <taxon>Rhabditina</taxon>
        <taxon>Rhabditomorpha</taxon>
        <taxon>Rhabditoidea</taxon>
        <taxon>Rhabditidae</taxon>
        <taxon>Peloderinae</taxon>
        <taxon>Caenorhabditis</taxon>
    </lineage>
</organism>
<dbReference type="EnsemblMetazoa" id="CJA25666.1">
    <property type="protein sequence ID" value="CJA25666.1"/>
    <property type="gene ID" value="WBGene00181238"/>
</dbReference>
<feature type="chain" id="PRO_5035802148" evidence="1">
    <location>
        <begin position="19"/>
        <end position="201"/>
    </location>
</feature>
<dbReference type="Proteomes" id="UP000005237">
    <property type="component" value="Unassembled WGS sequence"/>
</dbReference>
<dbReference type="Pfam" id="PF07245">
    <property type="entry name" value="Phlebovirus_G2"/>
    <property type="match status" value="1"/>
</dbReference>
<evidence type="ECO:0000313" key="4">
    <source>
        <dbReference type="Proteomes" id="UP000005237"/>
    </source>
</evidence>
<accession>A0A8R1E828</accession>
<evidence type="ECO:0000256" key="1">
    <source>
        <dbReference type="SAM" id="SignalP"/>
    </source>
</evidence>
<reference evidence="4" key="1">
    <citation type="submission" date="2010-08" db="EMBL/GenBank/DDBJ databases">
        <authorList>
            <consortium name="Caenorhabditis japonica Sequencing Consortium"/>
            <person name="Wilson R.K."/>
        </authorList>
    </citation>
    <scope>NUCLEOTIDE SEQUENCE [LARGE SCALE GENOMIC DNA]</scope>
    <source>
        <strain evidence="4">DF5081</strain>
    </source>
</reference>
<proteinExistence type="predicted"/>
<keyword evidence="4" id="KW-1185">Reference proteome</keyword>
<dbReference type="AlphaFoldDB" id="A0A8R1E828"/>
<keyword evidence="1" id="KW-0732">Signal</keyword>
<feature type="domain" description="Phlebovirus glycoprotein G2 fusion" evidence="2">
    <location>
        <begin position="19"/>
        <end position="181"/>
    </location>
</feature>
<dbReference type="InterPro" id="IPR009878">
    <property type="entry name" value="Phlebovirus_G2_fusion"/>
</dbReference>
<evidence type="ECO:0000313" key="3">
    <source>
        <dbReference type="EnsemblMetazoa" id="CJA25666.1"/>
    </source>
</evidence>
<feature type="signal peptide" evidence="1">
    <location>
        <begin position="1"/>
        <end position="18"/>
    </location>
</feature>
<reference evidence="3" key="2">
    <citation type="submission" date="2022-06" db="UniProtKB">
        <authorList>
            <consortium name="EnsemblMetazoa"/>
        </authorList>
    </citation>
    <scope>IDENTIFICATION</scope>
    <source>
        <strain evidence="3">DF5081</strain>
    </source>
</reference>
<protein>
    <submittedName>
        <fullName evidence="3">Phlebovirus_G2 domain-containing protein</fullName>
    </submittedName>
</protein>
<evidence type="ECO:0000259" key="2">
    <source>
        <dbReference type="Pfam" id="PF07245"/>
    </source>
</evidence>
<name>A0A8R1E828_CAEJA</name>